<evidence type="ECO:0008006" key="4">
    <source>
        <dbReference type="Google" id="ProtNLM"/>
    </source>
</evidence>
<feature type="domain" description="Calcineurin-like phosphoesterase" evidence="1">
    <location>
        <begin position="31"/>
        <end position="262"/>
    </location>
</feature>
<dbReference type="EMBL" id="FLUL01000001">
    <property type="protein sequence ID" value="SBW06568.1"/>
    <property type="molecule type" value="Genomic_DNA"/>
</dbReference>
<accession>A0A212K4M4</accession>
<organism evidence="3">
    <name type="scientific">uncultured Dysgonomonas sp</name>
    <dbReference type="NCBI Taxonomy" id="206096"/>
    <lineage>
        <taxon>Bacteria</taxon>
        <taxon>Pseudomonadati</taxon>
        <taxon>Bacteroidota</taxon>
        <taxon>Bacteroidia</taxon>
        <taxon>Bacteroidales</taxon>
        <taxon>Dysgonomonadaceae</taxon>
        <taxon>Dysgonomonas</taxon>
        <taxon>environmental samples</taxon>
    </lineage>
</organism>
<dbReference type="PANTHER" id="PTHR32440:SF11">
    <property type="entry name" value="METALLOPHOSPHOESTERASE DOMAIN-CONTAINING PROTEIN"/>
    <property type="match status" value="1"/>
</dbReference>
<evidence type="ECO:0000259" key="1">
    <source>
        <dbReference type="Pfam" id="PF00149"/>
    </source>
</evidence>
<feature type="domain" description="DUF4434" evidence="2">
    <location>
        <begin position="336"/>
        <end position="619"/>
    </location>
</feature>
<dbReference type="CDD" id="cd07383">
    <property type="entry name" value="MPP_Dcr2"/>
    <property type="match status" value="1"/>
</dbReference>
<evidence type="ECO:0000313" key="3">
    <source>
        <dbReference type="EMBL" id="SBW06568.1"/>
    </source>
</evidence>
<gene>
    <name evidence="3" type="ORF">KL86DYS2_12996</name>
</gene>
<dbReference type="RefSeq" id="WP_296951245.1">
    <property type="nucleotide sequence ID" value="NZ_LT599021.1"/>
</dbReference>
<sequence length="728" mass="83977">MKKYILFIFSWLICFSGFGQVTNLKFNNGKFKIVQLTDLHWVESESYKQKNDSTCNLIREVIRVEHPDLVILTGDIVVSSSALKAWSKLADLFTKEKTFFAVTFGNHDDETDMTKSEILNYLRTVPYNLTYDAEGGKLSGSGNCALPILSSDGRSEKWVLYLLDSHNLSSDRSFGYYDWIKHDQIDWYRKTSDEFTKRNNHKLPSLAFFHIPLTEHETARWSYREFGEKQEGVAASNVNSGLFSSFIEKKDVIGVFVGHDHNNDYMVDLNGNIALAFGRKTGYPAAYTETLSRGVRVINLFENEARYDSYIRDLKGTYTHYTFEQKNEGSGIPHFNGSFIQESLVLNWDDSRWDKEMQMLKEGGMKYLIYAPALLTNEQGKVSSTYPSTLTAKKNQNKTLENCLRSAQKNGIRVFVGLNFNDRWWKVDYDASWLIGQMEIGNKVAEELVALYKEKYNDAMYGWYWVWEVDNLNCMTSERQAILAQALNTNLDYLSKITPDMPFMLSPFMNHKVGGDAKEYSKMWKNVFEQTHFRIGDIFSPQDCVGAGGLNLDNLSEWFQNLREAVNSKPGLKFWGNIETFDQRYWTSAPLTRVKKQLDIVNGYVSNFICFAYSHYNSPYVVSPEYHQAYLQYCKDGKLPKINKPQSVSNVSVQKVSNGIEIKWIPTEFKSVDGFNIYRDGVLIKKLQIYQTRTPLSFIDKDGNVNNVYEVSTYNIMEDESEKIKQNN</sequence>
<dbReference type="SUPFAM" id="SSF56300">
    <property type="entry name" value="Metallo-dependent phosphatases"/>
    <property type="match status" value="1"/>
</dbReference>
<dbReference type="InterPro" id="IPR013783">
    <property type="entry name" value="Ig-like_fold"/>
</dbReference>
<dbReference type="Pfam" id="PF14488">
    <property type="entry name" value="DUF4434"/>
    <property type="match status" value="1"/>
</dbReference>
<reference evidence="3" key="1">
    <citation type="submission" date="2016-04" db="EMBL/GenBank/DDBJ databases">
        <authorList>
            <person name="Evans L.H."/>
            <person name="Alamgir A."/>
            <person name="Owens N."/>
            <person name="Weber N.D."/>
            <person name="Virtaneva K."/>
            <person name="Barbian K."/>
            <person name="Babar A."/>
            <person name="Rosenke K."/>
        </authorList>
    </citation>
    <scope>NUCLEOTIDE SEQUENCE</scope>
    <source>
        <strain evidence="3">86-2</strain>
    </source>
</reference>
<proteinExistence type="predicted"/>
<dbReference type="AlphaFoldDB" id="A0A212K4M4"/>
<dbReference type="SUPFAM" id="SSF51445">
    <property type="entry name" value="(Trans)glycosidases"/>
    <property type="match status" value="1"/>
</dbReference>
<dbReference type="Gene3D" id="3.60.21.10">
    <property type="match status" value="1"/>
</dbReference>
<dbReference type="Pfam" id="PF00149">
    <property type="entry name" value="Metallophos"/>
    <property type="match status" value="1"/>
</dbReference>
<name>A0A212K4M4_9BACT</name>
<dbReference type="InterPro" id="IPR017853">
    <property type="entry name" value="GH"/>
</dbReference>
<dbReference type="Gene3D" id="2.60.40.10">
    <property type="entry name" value="Immunoglobulins"/>
    <property type="match status" value="1"/>
</dbReference>
<dbReference type="InterPro" id="IPR004843">
    <property type="entry name" value="Calcineurin-like_PHP"/>
</dbReference>
<evidence type="ECO:0000259" key="2">
    <source>
        <dbReference type="Pfam" id="PF14488"/>
    </source>
</evidence>
<dbReference type="Gene3D" id="3.20.20.80">
    <property type="entry name" value="Glycosidases"/>
    <property type="match status" value="1"/>
</dbReference>
<dbReference type="InterPro" id="IPR029052">
    <property type="entry name" value="Metallo-depent_PP-like"/>
</dbReference>
<protein>
    <recommendedName>
        <fullName evidence="4">Calcineurin-like phosphoesterase domain-containing protein</fullName>
    </recommendedName>
</protein>
<dbReference type="GO" id="GO:0005737">
    <property type="term" value="C:cytoplasm"/>
    <property type="evidence" value="ECO:0007669"/>
    <property type="project" value="TreeGrafter"/>
</dbReference>
<dbReference type="GO" id="GO:0016788">
    <property type="term" value="F:hydrolase activity, acting on ester bonds"/>
    <property type="evidence" value="ECO:0007669"/>
    <property type="project" value="TreeGrafter"/>
</dbReference>
<dbReference type="InterPro" id="IPR027849">
    <property type="entry name" value="DUF4434"/>
</dbReference>
<dbReference type="PANTHER" id="PTHR32440">
    <property type="entry name" value="PHOSPHATASE DCR2-RELATED-RELATED"/>
    <property type="match status" value="1"/>
</dbReference>